<accession>A0ABW3DIA9</accession>
<evidence type="ECO:0000256" key="1">
    <source>
        <dbReference type="ARBA" id="ARBA00023295"/>
    </source>
</evidence>
<dbReference type="InterPro" id="IPR024301">
    <property type="entry name" value="Amidase_6"/>
</dbReference>
<dbReference type="PROSITE" id="PS50853">
    <property type="entry name" value="FN3"/>
    <property type="match status" value="1"/>
</dbReference>
<dbReference type="InterPro" id="IPR003961">
    <property type="entry name" value="FN3_dom"/>
</dbReference>
<dbReference type="Pfam" id="PF00041">
    <property type="entry name" value="fn3"/>
    <property type="match status" value="1"/>
</dbReference>
<dbReference type="InterPro" id="IPR013783">
    <property type="entry name" value="Ig-like_fold"/>
</dbReference>
<dbReference type="InterPro" id="IPR036116">
    <property type="entry name" value="FN3_sf"/>
</dbReference>
<gene>
    <name evidence="5" type="ORF">ACFQ08_03565</name>
</gene>
<dbReference type="Proteomes" id="UP001597024">
    <property type="component" value="Unassembled WGS sequence"/>
</dbReference>
<dbReference type="InterPro" id="IPR013320">
    <property type="entry name" value="ConA-like_dom_sf"/>
</dbReference>
<protein>
    <submittedName>
        <fullName evidence="5">Amidase domain-containing protein</fullName>
    </submittedName>
</protein>
<keyword evidence="1" id="KW-0378">Hydrolase</keyword>
<keyword evidence="1" id="KW-0326">Glycosidase</keyword>
<evidence type="ECO:0000256" key="2">
    <source>
        <dbReference type="ARBA" id="ARBA00023326"/>
    </source>
</evidence>
<keyword evidence="6" id="KW-1185">Reference proteome</keyword>
<reference evidence="6" key="1">
    <citation type="journal article" date="2019" name="Int. J. Syst. Evol. Microbiol.">
        <title>The Global Catalogue of Microorganisms (GCM) 10K type strain sequencing project: providing services to taxonomists for standard genome sequencing and annotation.</title>
        <authorList>
            <consortium name="The Broad Institute Genomics Platform"/>
            <consortium name="The Broad Institute Genome Sequencing Center for Infectious Disease"/>
            <person name="Wu L."/>
            <person name="Ma J."/>
        </authorList>
    </citation>
    <scope>NUCLEOTIDE SEQUENCE [LARGE SCALE GENOMIC DNA]</scope>
    <source>
        <strain evidence="6">CCUG 62974</strain>
    </source>
</reference>
<dbReference type="Gene3D" id="2.60.120.200">
    <property type="match status" value="1"/>
</dbReference>
<evidence type="ECO:0000313" key="5">
    <source>
        <dbReference type="EMBL" id="MFD0883638.1"/>
    </source>
</evidence>
<name>A0ABW3DIA9_9ACTN</name>
<dbReference type="Gene3D" id="2.60.40.10">
    <property type="entry name" value="Immunoglobulins"/>
    <property type="match status" value="1"/>
</dbReference>
<dbReference type="EMBL" id="JBHTHX010000057">
    <property type="protein sequence ID" value="MFD0883638.1"/>
    <property type="molecule type" value="Genomic_DNA"/>
</dbReference>
<feature type="chain" id="PRO_5046872630" evidence="3">
    <location>
        <begin position="22"/>
        <end position="1072"/>
    </location>
</feature>
<sequence length="1072" mass="113401">MFAFNVFASLAVMVPAVPAAASNEMLNEVFRYDFNDGKLAPVIDVTGQKHHGTVKPDTTVLQLVPGENGRLAVQFPATGPALIEVGGAAVPAAGARTFRFGARIRFGSAPVAGKHTVIQQGFPSASDQWKLDVDDGVASCVVKIDGGAEVRVQAGTIVDAAWHDVECRKTGTTLAVYIGNVLRGSKPVPGGLVDQLGSGRPTLGGIPNSAADQYRGSLDAVFFAVDKETTPDPAGDLRATPAVSNTSWADVVATTTPTLTAKAVDPHGRPLKHSFVVMPKGGSDVVASGDVPDVPSGGTSSWTVPAGVLGNAKSYDFKVKVSTGSDVSLWSVRRKFTTDAANVPTDLATGLEEPTSPVLSGVVSRVSTRSMTARFYLFDIDGKPVGASPLGVATAEGGQRVSLRVPEGLVEQGGAYRWQMESCADGGACSARSGAIDFTVPRQPESPAEQTVTLGRQKITFRVAYSAPDACGGAACQLAVTDDAQLGGGGASRKLTLVTVDPASIPAGAQITSATVNMGSAHCAAGCPVDAKLKLHALKQQLPENATGADVVQQLVEEPEAEYGFGDAVLDATPFVQDWHAASADSEFRDPGLVLIADDGVPAASLGEDATVQIRYVAPTAPGAITKIDTRPGDGGVLLNWSRPDDVGAAVPVDGYDLQVIGADGGVVRTVDSKGQRVVVGELTNGAAYRFRVRARTTFGSGPWVTSEVTTPAAVPGGPGQYLDAVRAYVQARAGIADGQYTTADDALAESPQGEAVNAVLSTVADDIPPPAQENSQTTMNIRLSDTLVSVTSAGKITVRATVSADLVYPAQDADTPTGGDWEETTDYVFEQRTPAASLHLRSQAEQTSGYEMTRQLGGDYVDAKVEPSSFELNGLTDGEEIPEPPVSTVSGAQTPRVGVVSQSAVNTGGMVRWAHKHAYDRWEYGQDCTNFVSRVLNHGGGLRMFGKWDGWKHRKNNRLWYERFDHDSYSWTAVRHNFDHFYSKRRRATEVRLYGTWPEVRVGDIIYWFNHHKKAARQDPWAHAAVITKKGSPNVAWGGVFITQHGSTKGRDIPLKRPGSGVQYIILRPHW</sequence>
<keyword evidence="3" id="KW-0732">Signal</keyword>
<evidence type="ECO:0000259" key="4">
    <source>
        <dbReference type="PROSITE" id="PS50853"/>
    </source>
</evidence>
<dbReference type="Pfam" id="PF12671">
    <property type="entry name" value="Amidase_6"/>
    <property type="match status" value="1"/>
</dbReference>
<feature type="domain" description="Fibronectin type-III" evidence="4">
    <location>
        <begin position="621"/>
        <end position="717"/>
    </location>
</feature>
<organism evidence="5 6">
    <name type="scientific">Streptosporangium algeriense</name>
    <dbReference type="NCBI Taxonomy" id="1682748"/>
    <lineage>
        <taxon>Bacteria</taxon>
        <taxon>Bacillati</taxon>
        <taxon>Actinomycetota</taxon>
        <taxon>Actinomycetes</taxon>
        <taxon>Streptosporangiales</taxon>
        <taxon>Streptosporangiaceae</taxon>
        <taxon>Streptosporangium</taxon>
    </lineage>
</organism>
<keyword evidence="2" id="KW-0624">Polysaccharide degradation</keyword>
<evidence type="ECO:0000256" key="3">
    <source>
        <dbReference type="SAM" id="SignalP"/>
    </source>
</evidence>
<feature type="signal peptide" evidence="3">
    <location>
        <begin position="1"/>
        <end position="21"/>
    </location>
</feature>
<dbReference type="SUPFAM" id="SSF49899">
    <property type="entry name" value="Concanavalin A-like lectins/glucanases"/>
    <property type="match status" value="1"/>
</dbReference>
<comment type="caution">
    <text evidence="5">The sequence shown here is derived from an EMBL/GenBank/DDBJ whole genome shotgun (WGS) entry which is preliminary data.</text>
</comment>
<dbReference type="SMART" id="SM00060">
    <property type="entry name" value="FN3"/>
    <property type="match status" value="1"/>
</dbReference>
<proteinExistence type="predicted"/>
<keyword evidence="2" id="KW-0119">Carbohydrate metabolism</keyword>
<dbReference type="CDD" id="cd00063">
    <property type="entry name" value="FN3"/>
    <property type="match status" value="1"/>
</dbReference>
<evidence type="ECO:0000313" key="6">
    <source>
        <dbReference type="Proteomes" id="UP001597024"/>
    </source>
</evidence>
<dbReference type="SUPFAM" id="SSF49265">
    <property type="entry name" value="Fibronectin type III"/>
    <property type="match status" value="1"/>
</dbReference>